<dbReference type="Proteomes" id="UP000479190">
    <property type="component" value="Unassembled WGS sequence"/>
</dbReference>
<gene>
    <name evidence="1" type="ORF">TBRA_LOCUS15337</name>
</gene>
<reference evidence="1 2" key="1">
    <citation type="submission" date="2020-02" db="EMBL/GenBank/DDBJ databases">
        <authorList>
            <person name="Ferguson B K."/>
        </authorList>
    </citation>
    <scope>NUCLEOTIDE SEQUENCE [LARGE SCALE GENOMIC DNA]</scope>
</reference>
<evidence type="ECO:0000313" key="2">
    <source>
        <dbReference type="Proteomes" id="UP000479190"/>
    </source>
</evidence>
<keyword evidence="2" id="KW-1185">Reference proteome</keyword>
<sequence>MPRGAVYTRARRAIDRQRHEQSAAVAAVVEEDSQQKHCARRRPSAGVDCNSQLCRLLSCASRSKPSLGTLTKKRATRKQQQPDHDWLSARPRKIQEHRESAIMMTRRRRLLRRRPPKISAVYATGNFVKTIGCELRSTMYYSACANTTMRELSSTYNLHARCYYIDCAYLLVYVDDRSTDHCIICRSRATIVCIRIGCDRVVLLTR</sequence>
<organism evidence="1 2">
    <name type="scientific">Trichogramma brassicae</name>
    <dbReference type="NCBI Taxonomy" id="86971"/>
    <lineage>
        <taxon>Eukaryota</taxon>
        <taxon>Metazoa</taxon>
        <taxon>Ecdysozoa</taxon>
        <taxon>Arthropoda</taxon>
        <taxon>Hexapoda</taxon>
        <taxon>Insecta</taxon>
        <taxon>Pterygota</taxon>
        <taxon>Neoptera</taxon>
        <taxon>Endopterygota</taxon>
        <taxon>Hymenoptera</taxon>
        <taxon>Apocrita</taxon>
        <taxon>Proctotrupomorpha</taxon>
        <taxon>Chalcidoidea</taxon>
        <taxon>Trichogrammatidae</taxon>
        <taxon>Trichogramma</taxon>
    </lineage>
</organism>
<proteinExistence type="predicted"/>
<protein>
    <submittedName>
        <fullName evidence="1">Uncharacterized protein</fullName>
    </submittedName>
</protein>
<name>A0A6H5J6E2_9HYME</name>
<evidence type="ECO:0000313" key="1">
    <source>
        <dbReference type="EMBL" id="CAB0043749.1"/>
    </source>
</evidence>
<dbReference type="EMBL" id="CADCXV010001340">
    <property type="protein sequence ID" value="CAB0043749.1"/>
    <property type="molecule type" value="Genomic_DNA"/>
</dbReference>
<dbReference type="AlphaFoldDB" id="A0A6H5J6E2"/>
<accession>A0A6H5J6E2</accession>